<dbReference type="InterPro" id="IPR058840">
    <property type="entry name" value="AAA_SelU"/>
</dbReference>
<evidence type="ECO:0000259" key="2">
    <source>
        <dbReference type="PROSITE" id="PS50206"/>
    </source>
</evidence>
<dbReference type="GO" id="GO:0002098">
    <property type="term" value="P:tRNA wobble uridine modification"/>
    <property type="evidence" value="ECO:0007669"/>
    <property type="project" value="InterPro"/>
</dbReference>
<gene>
    <name evidence="3" type="primary">mnmH</name>
    <name evidence="3" type="ORF">GON04_01715</name>
</gene>
<dbReference type="SMART" id="SM00450">
    <property type="entry name" value="RHOD"/>
    <property type="match status" value="1"/>
</dbReference>
<dbReference type="InterPro" id="IPR027417">
    <property type="entry name" value="P-loop_NTPase"/>
</dbReference>
<dbReference type="AlphaFoldDB" id="A0A6N8IPC0"/>
<dbReference type="EMBL" id="WSEL01000003">
    <property type="protein sequence ID" value="MVQ28150.1"/>
    <property type="molecule type" value="Genomic_DNA"/>
</dbReference>
<dbReference type="SUPFAM" id="SSF52540">
    <property type="entry name" value="P-loop containing nucleoside triphosphate hydrolases"/>
    <property type="match status" value="1"/>
</dbReference>
<dbReference type="Pfam" id="PF00581">
    <property type="entry name" value="Rhodanese"/>
    <property type="match status" value="1"/>
</dbReference>
<dbReference type="InterPro" id="IPR001763">
    <property type="entry name" value="Rhodanese-like_dom"/>
</dbReference>
<dbReference type="InterPro" id="IPR036873">
    <property type="entry name" value="Rhodanese-like_dom_sf"/>
</dbReference>
<keyword evidence="4" id="KW-1185">Reference proteome</keyword>
<dbReference type="PROSITE" id="PS50206">
    <property type="entry name" value="RHODANESE_3"/>
    <property type="match status" value="1"/>
</dbReference>
<protein>
    <submittedName>
        <fullName evidence="3">tRNA 2-selenouridine(34) synthase MnmH</fullName>
    </submittedName>
</protein>
<organism evidence="3 4">
    <name type="scientific">Ramlibacter pinisoli</name>
    <dbReference type="NCBI Taxonomy" id="2682844"/>
    <lineage>
        <taxon>Bacteria</taxon>
        <taxon>Pseudomonadati</taxon>
        <taxon>Pseudomonadota</taxon>
        <taxon>Betaproteobacteria</taxon>
        <taxon>Burkholderiales</taxon>
        <taxon>Comamonadaceae</taxon>
        <taxon>Ramlibacter</taxon>
    </lineage>
</organism>
<sequence>MTVRVIAATEAAQRLSEFSQVIDARSESEYAEDRLPGAVNWPSLNDEERALVGTLYKQVSPFEARKRGAGLVAANIARHIEREVQDKSREWQPLVYCWRGGKRSGVLADLLDQIGFRVTLVQGGYKAFRNAVLADLPVLAQRLQYRVVCGLTGSGKTRLLQALARQGAQVLDLEALAQHRGSVLGLMPGEVQPSQKQFDMRIWEQLRAFDPARPVYVESESKKVGNVAVPEPLILAMRASPCLRVDLPIDERVQLLLEDYDWFVRDPEFFCGRLQALVELRGAAVVRGWQEAARAGQVGEVFRELLEKHYDPGYTGSIQRNFKQYGQAGALTPAGRSAEAMDAVASELLAPDG</sequence>
<keyword evidence="1" id="KW-0711">Selenium</keyword>
<name>A0A6N8IPC0_9BURK</name>
<dbReference type="PANTHER" id="PTHR30401">
    <property type="entry name" value="TRNA 2-SELENOURIDINE SYNTHASE"/>
    <property type="match status" value="1"/>
</dbReference>
<dbReference type="PANTHER" id="PTHR30401:SF0">
    <property type="entry name" value="TRNA 2-SELENOURIDINE SYNTHASE"/>
    <property type="match status" value="1"/>
</dbReference>
<dbReference type="GO" id="GO:0043828">
    <property type="term" value="F:tRNA 2-selenouridine synthase activity"/>
    <property type="evidence" value="ECO:0007669"/>
    <property type="project" value="InterPro"/>
</dbReference>
<dbReference type="NCBIfam" id="NF008750">
    <property type="entry name" value="PRK11784.1-2"/>
    <property type="match status" value="1"/>
</dbReference>
<comment type="caution">
    <text evidence="3">The sequence shown here is derived from an EMBL/GenBank/DDBJ whole genome shotgun (WGS) entry which is preliminary data.</text>
</comment>
<dbReference type="Gene3D" id="3.40.250.10">
    <property type="entry name" value="Rhodanese-like domain"/>
    <property type="match status" value="1"/>
</dbReference>
<dbReference type="Proteomes" id="UP000469385">
    <property type="component" value="Unassembled WGS sequence"/>
</dbReference>
<dbReference type="RefSeq" id="WP_157396289.1">
    <property type="nucleotide sequence ID" value="NZ_WSEL01000003.1"/>
</dbReference>
<proteinExistence type="predicted"/>
<dbReference type="NCBIfam" id="NF008752">
    <property type="entry name" value="PRK11784.1-4"/>
    <property type="match status" value="1"/>
</dbReference>
<dbReference type="InterPro" id="IPR017582">
    <property type="entry name" value="SelU"/>
</dbReference>
<evidence type="ECO:0000313" key="4">
    <source>
        <dbReference type="Proteomes" id="UP000469385"/>
    </source>
</evidence>
<accession>A0A6N8IPC0</accession>
<evidence type="ECO:0000313" key="3">
    <source>
        <dbReference type="EMBL" id="MVQ28150.1"/>
    </source>
</evidence>
<feature type="domain" description="Rhodanese" evidence="2">
    <location>
        <begin position="15"/>
        <end position="137"/>
    </location>
</feature>
<dbReference type="SUPFAM" id="SSF52821">
    <property type="entry name" value="Rhodanese/Cell cycle control phosphatase"/>
    <property type="match status" value="1"/>
</dbReference>
<dbReference type="Pfam" id="PF26341">
    <property type="entry name" value="AAA_SelU"/>
    <property type="match status" value="1"/>
</dbReference>
<evidence type="ECO:0000256" key="1">
    <source>
        <dbReference type="ARBA" id="ARBA00023266"/>
    </source>
</evidence>
<reference evidence="3 4" key="1">
    <citation type="submission" date="2019-12" db="EMBL/GenBank/DDBJ databases">
        <authorList>
            <person name="Huq M.A."/>
        </authorList>
    </citation>
    <scope>NUCLEOTIDE SEQUENCE [LARGE SCALE GENOMIC DNA]</scope>
    <source>
        <strain evidence="3 4">MAH-25</strain>
    </source>
</reference>
<dbReference type="NCBIfam" id="TIGR03167">
    <property type="entry name" value="tRNA_sel_U_synt"/>
    <property type="match status" value="1"/>
</dbReference>